<accession>A0AA95HN20</accession>
<proteinExistence type="predicted"/>
<dbReference type="Gene3D" id="3.40.220.10">
    <property type="entry name" value="Leucine Aminopeptidase, subunit E, domain 1"/>
    <property type="match status" value="1"/>
</dbReference>
<reference evidence="1" key="1">
    <citation type="journal article" date="2023" name="Nat. Commun.">
        <title>Identification of a novel Human Milk Oligosaccharides utilization cluster in the infant gut commensal Bacteroides dorei.</title>
        <authorList>
            <person name="Kijner S."/>
            <person name="Ennis D."/>
            <person name="Shmorak S."/>
            <person name="Florentin A."/>
            <person name="Yassour M."/>
        </authorList>
    </citation>
    <scope>NUCLEOTIDE SEQUENCE</scope>
    <source>
        <strain evidence="1">2</strain>
    </source>
</reference>
<dbReference type="EMBL" id="CP126056">
    <property type="protein sequence ID" value="WHX08974.1"/>
    <property type="molecule type" value="Genomic_DNA"/>
</dbReference>
<sequence length="51" mass="5724">MKDTLKVIQVVVGDITHFNVDDIVNAPNNSLLRGREVDGAIYRTVEKDLLK</sequence>
<dbReference type="InterPro" id="IPR043472">
    <property type="entry name" value="Macro_dom-like"/>
</dbReference>
<organism evidence="1 2">
    <name type="scientific">Phocaeicola dorei</name>
    <dbReference type="NCBI Taxonomy" id="357276"/>
    <lineage>
        <taxon>Bacteria</taxon>
        <taxon>Pseudomonadati</taxon>
        <taxon>Bacteroidota</taxon>
        <taxon>Bacteroidia</taxon>
        <taxon>Bacteroidales</taxon>
        <taxon>Bacteroidaceae</taxon>
        <taxon>Phocaeicola</taxon>
    </lineage>
</organism>
<evidence type="ECO:0000313" key="1">
    <source>
        <dbReference type="EMBL" id="WHX08974.1"/>
    </source>
</evidence>
<dbReference type="InterPro" id="IPR002589">
    <property type="entry name" value="Macro_dom"/>
</dbReference>
<evidence type="ECO:0000313" key="2">
    <source>
        <dbReference type="Proteomes" id="UP001177934"/>
    </source>
</evidence>
<protein>
    <submittedName>
        <fullName evidence="1">Uncharacterized protein</fullName>
    </submittedName>
</protein>
<dbReference type="Proteomes" id="UP001177934">
    <property type="component" value="Chromosome"/>
</dbReference>
<dbReference type="RefSeq" id="WP_007855871.1">
    <property type="nucleotide sequence ID" value="NZ_CAXTLI010000011.1"/>
</dbReference>
<dbReference type="PROSITE" id="PS51154">
    <property type="entry name" value="MACRO"/>
    <property type="match status" value="1"/>
</dbReference>
<dbReference type="SUPFAM" id="SSF52949">
    <property type="entry name" value="Macro domain-like"/>
    <property type="match status" value="1"/>
</dbReference>
<dbReference type="AlphaFoldDB" id="A0AA95HN20"/>
<gene>
    <name evidence="1" type="ORF">QNN11_16315</name>
</gene>
<name>A0AA95HN20_9BACT</name>